<dbReference type="PANTHER" id="PTHR45922:SF1">
    <property type="entry name" value="CLEAVAGE AND POLYADENYLATION SPECIFICITY FACTOR SUBUNIT 2"/>
    <property type="match status" value="1"/>
</dbReference>
<comment type="subcellular location">
    <subcellularLocation>
        <location evidence="1 4">Nucleus</location>
    </subcellularLocation>
</comment>
<keyword evidence="3 4" id="KW-0539">Nucleus</keyword>
<feature type="domain" description="Beta-Casp" evidence="6">
    <location>
        <begin position="315"/>
        <end position="465"/>
    </location>
</feature>
<dbReference type="SMART" id="SM01027">
    <property type="entry name" value="Beta-Casp"/>
    <property type="match status" value="1"/>
</dbReference>
<proteinExistence type="inferred from homology"/>
<name>A0A2R6NQT1_9APHY</name>
<dbReference type="OrthoDB" id="64353at2759"/>
<evidence type="ECO:0000256" key="5">
    <source>
        <dbReference type="SAM" id="MobiDB-lite"/>
    </source>
</evidence>
<dbReference type="CDD" id="cd16293">
    <property type="entry name" value="CPSF2-like_MBL-fold"/>
    <property type="match status" value="1"/>
</dbReference>
<dbReference type="SUPFAM" id="SSF56281">
    <property type="entry name" value="Metallo-hydrolase/oxidoreductase"/>
    <property type="match status" value="1"/>
</dbReference>
<reference evidence="7 8" key="1">
    <citation type="submission" date="2018-02" db="EMBL/GenBank/DDBJ databases">
        <title>Genome sequence of the basidiomycete white-rot fungus Phlebia centrifuga.</title>
        <authorList>
            <person name="Granchi Z."/>
            <person name="Peng M."/>
            <person name="de Vries R.P."/>
            <person name="Hilden K."/>
            <person name="Makela M.R."/>
            <person name="Grigoriev I."/>
            <person name="Riley R."/>
        </authorList>
    </citation>
    <scope>NUCLEOTIDE SEQUENCE [LARGE SCALE GENOMIC DNA]</scope>
    <source>
        <strain evidence="7 8">FBCC195</strain>
    </source>
</reference>
<feature type="compositionally biased region" description="Basic and acidic residues" evidence="5">
    <location>
        <begin position="525"/>
        <end position="538"/>
    </location>
</feature>
<accession>A0A2R6NQT1</accession>
<dbReference type="InterPro" id="IPR036866">
    <property type="entry name" value="RibonucZ/Hydroxyglut_hydro"/>
</dbReference>
<organism evidence="7 8">
    <name type="scientific">Hermanssonia centrifuga</name>
    <dbReference type="NCBI Taxonomy" id="98765"/>
    <lineage>
        <taxon>Eukaryota</taxon>
        <taxon>Fungi</taxon>
        <taxon>Dikarya</taxon>
        <taxon>Basidiomycota</taxon>
        <taxon>Agaricomycotina</taxon>
        <taxon>Agaricomycetes</taxon>
        <taxon>Polyporales</taxon>
        <taxon>Meruliaceae</taxon>
        <taxon>Hermanssonia</taxon>
    </lineage>
</organism>
<dbReference type="Pfam" id="PF13299">
    <property type="entry name" value="CPSF100_C"/>
    <property type="match status" value="1"/>
</dbReference>
<dbReference type="PANTHER" id="PTHR45922">
    <property type="entry name" value="CLEAVAGE AND POLYADENYLATION SPECIFICITY FACTOR SUBUNIT 2"/>
    <property type="match status" value="1"/>
</dbReference>
<dbReference type="InterPro" id="IPR027075">
    <property type="entry name" value="CPSF2"/>
</dbReference>
<gene>
    <name evidence="7" type="ORF">PHLCEN_2v9384</name>
</gene>
<evidence type="ECO:0000313" key="7">
    <source>
        <dbReference type="EMBL" id="PSR74970.1"/>
    </source>
</evidence>
<feature type="region of interest" description="Disordered" evidence="5">
    <location>
        <begin position="525"/>
        <end position="602"/>
    </location>
</feature>
<sequence>MITFTPLSGAARSSRKTPLAYLLQVDDVRILLDCGSPDWCPEEASSSTVKEEDLAESIYHWEQYCEALKQHAPAVDLVLLSHGDLAHSGLYPYAYAHWGLTAPAYTTLPVQAMARIAAIEDVEGIRDEQDVDDNPAADSDDQQPEGPPSSRSNSVEVMNPSATSITTRSRKRKFIATVQEVHEAFASVNVLRYSQPCHLQGKCQGLTIIPFNAGHTLGGTIWKIRSPTAGTLLYAVNMNHMRERHLDGTVLMRQGAGSTVFETLQRPDLLITDAERANVTTARRKDRDAALLDCVTATLTSRNSLLLPCDSSTRVLELLVLLDQHWSYSRLKFPICLLSRTGQEMLTFVKSMMEWLGGTISKEDVGAEGQDGGKGGKNHKRKRDDDGDEDAMGAFALRFPHLEFFPNPTALTQRYSSKDPKLILAVPASLSHGASRAIFSEFAETPDNVVLLTGRGEVGTLGRILFDRWNDSQREESKWDRGKIGSNVMMDGNLYLKINSKVPLQGAELEEYLAKERAVKEKEAAKKAAEERRQRILEADEDDTDEDSDSDSDSDDENEVELALGGDMDTSDDVKTPKERKRKGERRNNRDAADWDSGLDADDGLTKQMLSYDIYIKGNSSKATSFFKSTEGQVQRFRMFPYVEKKRRIDEYGEMVDVGMWLRRGKALEEDAETEEMKELKRQNAEEESKKTPQEPPSKFVTTEVEVQMACRLLFVDLEGLNDGRAVKTIIPQVNPRKMIIVHAPESATEHLLESCASIRAMTKDIYAPTQGETVQIGQHTNSFSISLSDELLASLQMSKFEDNEVGYVTGRIASLASSTIPILEPITASAPPREGSRKHLRGHMLGSRPTMSLPQSTMIGELKLTALKTRLASIGVQAELVGEGVLICGAAAKRGVLSDSLEDSVAVKKTARGRVELEGAVSDIYYQVRKEIYGLHALVAA</sequence>
<dbReference type="Pfam" id="PF16661">
    <property type="entry name" value="Lactamase_B_6"/>
    <property type="match status" value="1"/>
</dbReference>
<feature type="region of interest" description="Disordered" evidence="5">
    <location>
        <begin position="129"/>
        <end position="166"/>
    </location>
</feature>
<protein>
    <recommendedName>
        <fullName evidence="4">Cleavage and polyadenylation specificity factor subunit 2</fullName>
    </recommendedName>
    <alternativeName>
        <fullName evidence="4">Cleavage and polyadenylation specificity factor 100 kDa subunit</fullName>
    </alternativeName>
</protein>
<comment type="similarity">
    <text evidence="4">Belongs to the metallo-beta-lactamase superfamily. RNA-metabolizing metallo-beta-lactamase-like family. CPSF2/YSH1 subfamily.</text>
</comment>
<feature type="compositionally biased region" description="Basic and acidic residues" evidence="5">
    <location>
        <begin position="675"/>
        <end position="693"/>
    </location>
</feature>
<feature type="compositionally biased region" description="Acidic residues" evidence="5">
    <location>
        <begin position="539"/>
        <end position="560"/>
    </location>
</feature>
<dbReference type="InterPro" id="IPR022712">
    <property type="entry name" value="Beta_Casp"/>
</dbReference>
<evidence type="ECO:0000256" key="2">
    <source>
        <dbReference type="ARBA" id="ARBA00022664"/>
    </source>
</evidence>
<evidence type="ECO:0000256" key="4">
    <source>
        <dbReference type="RuleBase" id="RU365006"/>
    </source>
</evidence>
<feature type="region of interest" description="Disordered" evidence="5">
    <location>
        <begin position="363"/>
        <end position="387"/>
    </location>
</feature>
<keyword evidence="4" id="KW-0694">RNA-binding</keyword>
<dbReference type="STRING" id="98765.A0A2R6NQT1"/>
<dbReference type="InterPro" id="IPR025069">
    <property type="entry name" value="Cpsf2_C"/>
</dbReference>
<dbReference type="Pfam" id="PF10996">
    <property type="entry name" value="Beta-Casp"/>
    <property type="match status" value="1"/>
</dbReference>
<dbReference type="InterPro" id="IPR001279">
    <property type="entry name" value="Metallo-B-lactamas"/>
</dbReference>
<dbReference type="GO" id="GO:0005847">
    <property type="term" value="C:mRNA cleavage and polyadenylation specificity factor complex"/>
    <property type="evidence" value="ECO:0007669"/>
    <property type="project" value="InterPro"/>
</dbReference>
<dbReference type="AlphaFoldDB" id="A0A2R6NQT1"/>
<evidence type="ECO:0000256" key="3">
    <source>
        <dbReference type="ARBA" id="ARBA00023242"/>
    </source>
</evidence>
<dbReference type="Proteomes" id="UP000186601">
    <property type="component" value="Unassembled WGS sequence"/>
</dbReference>
<dbReference type="InterPro" id="IPR035639">
    <property type="entry name" value="CPSF2_MBL"/>
</dbReference>
<dbReference type="GO" id="GO:0003723">
    <property type="term" value="F:RNA binding"/>
    <property type="evidence" value="ECO:0007669"/>
    <property type="project" value="UniProtKB-KW"/>
</dbReference>
<dbReference type="Gene3D" id="3.60.15.10">
    <property type="entry name" value="Ribonuclease Z/Hydroxyacylglutathione hydrolase-like"/>
    <property type="match status" value="1"/>
</dbReference>
<evidence type="ECO:0000313" key="8">
    <source>
        <dbReference type="Proteomes" id="UP000186601"/>
    </source>
</evidence>
<feature type="compositionally biased region" description="Acidic residues" evidence="5">
    <location>
        <begin position="129"/>
        <end position="143"/>
    </location>
</feature>
<evidence type="ECO:0000256" key="1">
    <source>
        <dbReference type="ARBA" id="ARBA00004123"/>
    </source>
</evidence>
<dbReference type="GO" id="GO:0006398">
    <property type="term" value="P:mRNA 3'-end processing by stem-loop binding and cleavage"/>
    <property type="evidence" value="ECO:0007669"/>
    <property type="project" value="InterPro"/>
</dbReference>
<comment type="caution">
    <text evidence="7">The sequence shown here is derived from an EMBL/GenBank/DDBJ whole genome shotgun (WGS) entry which is preliminary data.</text>
</comment>
<feature type="region of interest" description="Disordered" evidence="5">
    <location>
        <begin position="672"/>
        <end position="699"/>
    </location>
</feature>
<keyword evidence="8" id="KW-1185">Reference proteome</keyword>
<evidence type="ECO:0000259" key="6">
    <source>
        <dbReference type="SMART" id="SM01027"/>
    </source>
</evidence>
<feature type="compositionally biased region" description="Polar residues" evidence="5">
    <location>
        <begin position="149"/>
        <end position="166"/>
    </location>
</feature>
<dbReference type="EMBL" id="MLYV02000940">
    <property type="protein sequence ID" value="PSR74970.1"/>
    <property type="molecule type" value="Genomic_DNA"/>
</dbReference>
<keyword evidence="2 4" id="KW-0507">mRNA processing</keyword>